<protein>
    <submittedName>
        <fullName evidence="2">Uncharacterized protein</fullName>
    </submittedName>
</protein>
<accession>A0A4R6PVM4</accession>
<sequence>MSSRPLHAVSTEGDFWQVSVPQPGRHRAEPPRAPSREAVLALRAIPIFGWLFLILGVVRPFRTKLLRVAFWIDVVLSVGVHAAQIPAARRVAAERGIPAGRAALMTMLLGATWWKTLGEP</sequence>
<organism evidence="2 3">
    <name type="scientific">Nocardia ignorata</name>
    <dbReference type="NCBI Taxonomy" id="145285"/>
    <lineage>
        <taxon>Bacteria</taxon>
        <taxon>Bacillati</taxon>
        <taxon>Actinomycetota</taxon>
        <taxon>Actinomycetes</taxon>
        <taxon>Mycobacteriales</taxon>
        <taxon>Nocardiaceae</taxon>
        <taxon>Nocardia</taxon>
    </lineage>
</organism>
<keyword evidence="3" id="KW-1185">Reference proteome</keyword>
<evidence type="ECO:0000313" key="2">
    <source>
        <dbReference type="EMBL" id="TDP42190.1"/>
    </source>
</evidence>
<keyword evidence="1" id="KW-1133">Transmembrane helix</keyword>
<dbReference type="AlphaFoldDB" id="A0A4R6PVM4"/>
<keyword evidence="1" id="KW-0812">Transmembrane</keyword>
<evidence type="ECO:0000256" key="1">
    <source>
        <dbReference type="SAM" id="Phobius"/>
    </source>
</evidence>
<feature type="transmembrane region" description="Helical" evidence="1">
    <location>
        <begin position="40"/>
        <end position="58"/>
    </location>
</feature>
<dbReference type="RefSeq" id="WP_243749732.1">
    <property type="nucleotide sequence ID" value="NZ_JBHXPO010000009.1"/>
</dbReference>
<keyword evidence="1" id="KW-0472">Membrane</keyword>
<reference evidence="2 3" key="1">
    <citation type="submission" date="2019-03" db="EMBL/GenBank/DDBJ databases">
        <title>Genomic Encyclopedia of Type Strains, Phase IV (KMG-IV): sequencing the most valuable type-strain genomes for metagenomic binning, comparative biology and taxonomic classification.</title>
        <authorList>
            <person name="Goeker M."/>
        </authorList>
    </citation>
    <scope>NUCLEOTIDE SEQUENCE [LARGE SCALE GENOMIC DNA]</scope>
    <source>
        <strain evidence="2 3">DSM 44496</strain>
    </source>
</reference>
<proteinExistence type="predicted"/>
<dbReference type="EMBL" id="SNXK01000001">
    <property type="protein sequence ID" value="TDP42190.1"/>
    <property type="molecule type" value="Genomic_DNA"/>
</dbReference>
<evidence type="ECO:0000313" key="3">
    <source>
        <dbReference type="Proteomes" id="UP000295087"/>
    </source>
</evidence>
<name>A0A4R6PVM4_NOCIG</name>
<gene>
    <name evidence="2" type="ORF">DFR75_1011300</name>
</gene>
<comment type="caution">
    <text evidence="2">The sequence shown here is derived from an EMBL/GenBank/DDBJ whole genome shotgun (WGS) entry which is preliminary data.</text>
</comment>
<dbReference type="Proteomes" id="UP000295087">
    <property type="component" value="Unassembled WGS sequence"/>
</dbReference>